<gene>
    <name evidence="3" type="ORF">PGLA_25870</name>
</gene>
<keyword evidence="1" id="KW-0812">Transmembrane</keyword>
<feature type="domain" description="Putative sensor" evidence="2">
    <location>
        <begin position="77"/>
        <end position="191"/>
    </location>
</feature>
<evidence type="ECO:0000313" key="3">
    <source>
        <dbReference type="EMBL" id="OAB32913.1"/>
    </source>
</evidence>
<name>A0A168BZG7_9BACL</name>
<evidence type="ECO:0000313" key="4">
    <source>
        <dbReference type="Proteomes" id="UP000076967"/>
    </source>
</evidence>
<protein>
    <recommendedName>
        <fullName evidence="2">Putative sensor domain-containing protein</fullName>
    </recommendedName>
</protein>
<evidence type="ECO:0000259" key="2">
    <source>
        <dbReference type="Pfam" id="PF13796"/>
    </source>
</evidence>
<dbReference type="AlphaFoldDB" id="A0A168BZG7"/>
<dbReference type="Proteomes" id="UP000076967">
    <property type="component" value="Unassembled WGS sequence"/>
</dbReference>
<feature type="transmembrane region" description="Helical" evidence="1">
    <location>
        <begin position="157"/>
        <end position="177"/>
    </location>
</feature>
<dbReference type="EMBL" id="LVJH01000074">
    <property type="protein sequence ID" value="OAB32913.1"/>
    <property type="molecule type" value="Genomic_DNA"/>
</dbReference>
<sequence>MKLLLNLVKPTCGDIEIFGETLTQSSIEYPIFYDKLIALENLEIHCTYMGFYNKKAIKETKTHEKLLLFAAYFCDRAVLLLFLFGWHHIGGMAFTLVGLPILYYILRSTSVFVQYERSQAKVYTDISIDPISSRTRAEEGLWEQVKVDLLDASNWKVIFLLLKFVIGLVSIICATLFYVAPLIFLLASILYPLDFLNFVGLKSKRSVPYSSSCLQVQHLYGSFLI</sequence>
<reference evidence="3 4" key="1">
    <citation type="submission" date="2016-03" db="EMBL/GenBank/DDBJ databases">
        <title>Draft genome sequence of Paenibacillus glacialis DSM 22343.</title>
        <authorList>
            <person name="Shin S.-K."/>
            <person name="Yi H."/>
        </authorList>
    </citation>
    <scope>NUCLEOTIDE SEQUENCE [LARGE SCALE GENOMIC DNA]</scope>
    <source>
        <strain evidence="3 4">DSM 22343</strain>
    </source>
</reference>
<keyword evidence="4" id="KW-1185">Reference proteome</keyword>
<dbReference type="InterPro" id="IPR025828">
    <property type="entry name" value="Put_sensor_dom"/>
</dbReference>
<proteinExistence type="predicted"/>
<comment type="caution">
    <text evidence="3">The sequence shown here is derived from an EMBL/GenBank/DDBJ whole genome shotgun (WGS) entry which is preliminary data.</text>
</comment>
<keyword evidence="1" id="KW-1133">Transmembrane helix</keyword>
<accession>A0A168BZG7</accession>
<organism evidence="3 4">
    <name type="scientific">Paenibacillus glacialis</name>
    <dbReference type="NCBI Taxonomy" id="494026"/>
    <lineage>
        <taxon>Bacteria</taxon>
        <taxon>Bacillati</taxon>
        <taxon>Bacillota</taxon>
        <taxon>Bacilli</taxon>
        <taxon>Bacillales</taxon>
        <taxon>Paenibacillaceae</taxon>
        <taxon>Paenibacillus</taxon>
    </lineage>
</organism>
<keyword evidence="1" id="KW-0472">Membrane</keyword>
<dbReference type="STRING" id="494026.PGLA_25870"/>
<dbReference type="Pfam" id="PF13796">
    <property type="entry name" value="Sensor"/>
    <property type="match status" value="1"/>
</dbReference>
<feature type="transmembrane region" description="Helical" evidence="1">
    <location>
        <begin position="89"/>
        <end position="106"/>
    </location>
</feature>
<evidence type="ECO:0000256" key="1">
    <source>
        <dbReference type="SAM" id="Phobius"/>
    </source>
</evidence>